<evidence type="ECO:0000313" key="1">
    <source>
        <dbReference type="EMBL" id="CAB4136224.1"/>
    </source>
</evidence>
<dbReference type="Pfam" id="PF05866">
    <property type="entry name" value="RusA"/>
    <property type="match status" value="1"/>
</dbReference>
<dbReference type="GO" id="GO:0006281">
    <property type="term" value="P:DNA repair"/>
    <property type="evidence" value="ECO:0007669"/>
    <property type="project" value="InterPro"/>
</dbReference>
<reference evidence="2" key="1">
    <citation type="submission" date="2020-04" db="EMBL/GenBank/DDBJ databases">
        <authorList>
            <person name="Chiriac C."/>
            <person name="Salcher M."/>
            <person name="Ghai R."/>
            <person name="Kavagutti S V."/>
        </authorList>
    </citation>
    <scope>NUCLEOTIDE SEQUENCE</scope>
</reference>
<dbReference type="EMBL" id="LR796538">
    <property type="protein sequence ID" value="CAB4150569.1"/>
    <property type="molecule type" value="Genomic_DNA"/>
</dbReference>
<protein>
    <submittedName>
        <fullName evidence="2">Rus Holliday junction resolvase</fullName>
    </submittedName>
</protein>
<dbReference type="Gene3D" id="3.30.1330.70">
    <property type="entry name" value="Holliday junction resolvase RusA"/>
    <property type="match status" value="1"/>
</dbReference>
<dbReference type="EMBL" id="LR796311">
    <property type="protein sequence ID" value="CAB4136224.1"/>
    <property type="molecule type" value="Genomic_DNA"/>
</dbReference>
<gene>
    <name evidence="1" type="ORF">UFOVP294_32</name>
    <name evidence="2" type="ORF">UFOVP566_53</name>
</gene>
<dbReference type="GO" id="GO:0000287">
    <property type="term" value="F:magnesium ion binding"/>
    <property type="evidence" value="ECO:0007669"/>
    <property type="project" value="InterPro"/>
</dbReference>
<dbReference type="InterPro" id="IPR008822">
    <property type="entry name" value="Endonuclease_RusA-like"/>
</dbReference>
<dbReference type="InterPro" id="IPR036614">
    <property type="entry name" value="RusA-like_sf"/>
</dbReference>
<evidence type="ECO:0000313" key="2">
    <source>
        <dbReference type="EMBL" id="CAB4150569.1"/>
    </source>
</evidence>
<accession>A0A6J5N408</accession>
<dbReference type="GO" id="GO:0006310">
    <property type="term" value="P:DNA recombination"/>
    <property type="evidence" value="ECO:0007669"/>
    <property type="project" value="InterPro"/>
</dbReference>
<organism evidence="2">
    <name type="scientific">uncultured Caudovirales phage</name>
    <dbReference type="NCBI Taxonomy" id="2100421"/>
    <lineage>
        <taxon>Viruses</taxon>
        <taxon>Duplodnaviria</taxon>
        <taxon>Heunggongvirae</taxon>
        <taxon>Uroviricota</taxon>
        <taxon>Caudoviricetes</taxon>
        <taxon>Peduoviridae</taxon>
        <taxon>Maltschvirus</taxon>
        <taxon>Maltschvirus maltsch</taxon>
    </lineage>
</organism>
<sequence>MIEFTVPGEPKGKGRPRFSRVGKFTKTYTDAKTKMYEEKIANAARIAMDRCQGKWPYEPLETPLSITLIFHIGVPKSYSKKRTTDCLTGKEWPTKKPDVDNIAKAFLDAMNGIAYKDDVQVIRLHAYKKYSIDPHVHITIHEVLPLG</sequence>
<name>A0A6J5N408_9CAUD</name>
<dbReference type="SUPFAM" id="SSF103084">
    <property type="entry name" value="Holliday junction resolvase RusA"/>
    <property type="match status" value="1"/>
</dbReference>
<proteinExistence type="predicted"/>